<dbReference type="RefSeq" id="WP_147664929.1">
    <property type="nucleotide sequence ID" value="NZ_VDUW01000001.1"/>
</dbReference>
<reference evidence="2 3" key="1">
    <citation type="submission" date="2019-06" db="EMBL/GenBank/DDBJ databases">
        <title>Cerasibacillus sp. nov., isolated from maize field.</title>
        <authorList>
            <person name="Lin S.-Y."/>
            <person name="Tsai C.-F."/>
            <person name="Young C.-C."/>
        </authorList>
    </citation>
    <scope>NUCLEOTIDE SEQUENCE [LARGE SCALE GENOMIC DNA]</scope>
    <source>
        <strain evidence="2 3">CC-CFT480</strain>
    </source>
</reference>
<keyword evidence="3" id="KW-1185">Reference proteome</keyword>
<dbReference type="InterPro" id="IPR000477">
    <property type="entry name" value="RT_dom"/>
</dbReference>
<dbReference type="PROSITE" id="PS50878">
    <property type="entry name" value="RT_POL"/>
    <property type="match status" value="1"/>
</dbReference>
<name>A0A5C8P2G9_9BACI</name>
<comment type="caution">
    <text evidence="2">The sequence shown here is derived from an EMBL/GenBank/DDBJ whole genome shotgun (WGS) entry which is preliminary data.</text>
</comment>
<proteinExistence type="predicted"/>
<dbReference type="InterPro" id="IPR043502">
    <property type="entry name" value="DNA/RNA_pol_sf"/>
</dbReference>
<dbReference type="EMBL" id="VDUW01000001">
    <property type="protein sequence ID" value="TXL67474.1"/>
    <property type="molecule type" value="Genomic_DNA"/>
</dbReference>
<evidence type="ECO:0000313" key="2">
    <source>
        <dbReference type="EMBL" id="TXL67474.1"/>
    </source>
</evidence>
<dbReference type="Proteomes" id="UP000321574">
    <property type="component" value="Unassembled WGS sequence"/>
</dbReference>
<protein>
    <submittedName>
        <fullName evidence="2">RNA-dependent DNA polymerase</fullName>
    </submittedName>
</protein>
<dbReference type="CDD" id="cd01651">
    <property type="entry name" value="RT_G2_intron"/>
    <property type="match status" value="1"/>
</dbReference>
<sequence length="457" mass="54580">MKKNEFCKYIPKGYLHFDKKRFFNLKTESYVKSPEKIATHNFYPFIRYVSRYDKYNEQTTDIIDSRPRPINSKKRPIMYASHIDNFIYRYYGDELNKYYNRWVENNDIDTNVIAYRSKPEKRGNSNIEYAAKVINEIQKFQSSFILIGDFKSYFDTLDHNKLKHNVCEVLNVKRLPADWFKVFRSVTKFSYYNKRVISKYCGSDKKLKQKKQKSYFNSPAEFRKFKAIYPIQVNRNACGIPQGTAISAILSNVYSIYFDVHIKKLVDKHGGVYRRYSDDFIVILPSENKGQILTDEQFRKIEQQIYSLVDMEKLTIEREKTNIYQYNQGLITNLKTEKEDKIDYLGFVFDGINVEMRGKSPYKFYRNAYKLIEKAKKVQRKRNLPKIPYRKKLYRLYTDWGINKGLYGNFISYAMRSQNSFDKISPNTNNLMMQQIKNRKKKLEKALGYKISIKKGE</sequence>
<dbReference type="SUPFAM" id="SSF56672">
    <property type="entry name" value="DNA/RNA polymerases"/>
    <property type="match status" value="1"/>
</dbReference>
<gene>
    <name evidence="2" type="ORF">FHP05_00175</name>
</gene>
<organism evidence="2 3">
    <name type="scientific">Cerasibacillus terrae</name>
    <dbReference type="NCBI Taxonomy" id="2498845"/>
    <lineage>
        <taxon>Bacteria</taxon>
        <taxon>Bacillati</taxon>
        <taxon>Bacillota</taxon>
        <taxon>Bacilli</taxon>
        <taxon>Bacillales</taxon>
        <taxon>Bacillaceae</taxon>
        <taxon>Cerasibacillus</taxon>
    </lineage>
</organism>
<evidence type="ECO:0000313" key="3">
    <source>
        <dbReference type="Proteomes" id="UP000321574"/>
    </source>
</evidence>
<dbReference type="Pfam" id="PF00078">
    <property type="entry name" value="RVT_1"/>
    <property type="match status" value="1"/>
</dbReference>
<feature type="domain" description="Reverse transcriptase" evidence="1">
    <location>
        <begin position="19"/>
        <end position="349"/>
    </location>
</feature>
<dbReference type="AlphaFoldDB" id="A0A5C8P2G9"/>
<evidence type="ECO:0000259" key="1">
    <source>
        <dbReference type="PROSITE" id="PS50878"/>
    </source>
</evidence>
<accession>A0A5C8P2G9</accession>
<dbReference type="OrthoDB" id="9793236at2"/>